<dbReference type="KEGG" id="rhl:LPU83_pLPU83d_0644"/>
<dbReference type="Proteomes" id="UP000019443">
    <property type="component" value="Plasmid pLPU83d"/>
</dbReference>
<dbReference type="AlphaFoldDB" id="W6RPD0"/>
<dbReference type="EMBL" id="HG916855">
    <property type="protein sequence ID" value="CDM62015.1"/>
    <property type="molecule type" value="Genomic_DNA"/>
</dbReference>
<evidence type="ECO:0000313" key="1">
    <source>
        <dbReference type="EMBL" id="CDM62015.1"/>
    </source>
</evidence>
<name>W6RPD0_9HYPH</name>
<gene>
    <name evidence="1" type="ORF">LPU83_pLPU83d_0644</name>
</gene>
<accession>W6RPD0</accession>
<keyword evidence="2" id="KW-1185">Reference proteome</keyword>
<evidence type="ECO:0000313" key="2">
    <source>
        <dbReference type="Proteomes" id="UP000019443"/>
    </source>
</evidence>
<reference evidence="1" key="1">
    <citation type="submission" date="2013-11" db="EMBL/GenBank/DDBJ databases">
        <title>Draft genome sequence of the broad-host-range Rhizobium sp. LPU83 strain, a member of the low-genetic diversity Oregon-like Rhizobium sp. group.</title>
        <authorList>
            <person name="Wibberg D."/>
            <person name="Puehler A."/>
            <person name="Schlueter A."/>
        </authorList>
    </citation>
    <scope>NUCLEOTIDE SEQUENCE [LARGE SCALE GENOMIC DNA]</scope>
    <source>
        <strain evidence="1">LPU83</strain>
        <plasmid evidence="1">pLPU83d</plasmid>
    </source>
</reference>
<protein>
    <submittedName>
        <fullName evidence="1">Uncharacterized protein</fullName>
    </submittedName>
</protein>
<dbReference type="PATRIC" id="fig|348824.6.peg.6295"/>
<geneLocation type="plasmid" evidence="1 2">
    <name>pLPU83d</name>
</geneLocation>
<dbReference type="RefSeq" id="WP_040680914.1">
    <property type="nucleotide sequence ID" value="NZ_HG916855.1"/>
</dbReference>
<proteinExistence type="predicted"/>
<organism evidence="1 2">
    <name type="scientific">Rhizobium favelukesii</name>
    <dbReference type="NCBI Taxonomy" id="348824"/>
    <lineage>
        <taxon>Bacteria</taxon>
        <taxon>Pseudomonadati</taxon>
        <taxon>Pseudomonadota</taxon>
        <taxon>Alphaproteobacteria</taxon>
        <taxon>Hyphomicrobiales</taxon>
        <taxon>Rhizobiaceae</taxon>
        <taxon>Rhizobium/Agrobacterium group</taxon>
        <taxon>Rhizobium</taxon>
    </lineage>
</organism>
<sequence>MLDRTSRTAKPNFETAFRKWWQAQGPNFENRVNISLAKKLFRAGYASGRRADTDRYIFAVGRFRITVWADGLLDAKRKATAEADLRAAKRGWKRTKTGWVLKEGL</sequence>
<keyword evidence="1" id="KW-0614">Plasmid</keyword>
<dbReference type="HOGENOM" id="CLU_2247920_0_0_5"/>